<reference evidence="2 3" key="1">
    <citation type="submission" date="2016-09" db="EMBL/GenBank/DDBJ databases">
        <title>Chromobacterium muskegensis sp. nov., an insecticidal bacterium isolated from Sphagnum bogs.</title>
        <authorList>
            <person name="Sparks M.E."/>
            <person name="Blackburn M.B."/>
            <person name="Gundersen-Rindal D.E."/>
            <person name="Mitchell A."/>
            <person name="Farrar R."/>
            <person name="Kuhar D."/>
        </authorList>
    </citation>
    <scope>NUCLEOTIDE SEQUENCE [LARGE SCALE GENOMIC DNA]</scope>
    <source>
        <strain evidence="2 3">37-2</strain>
    </source>
</reference>
<dbReference type="Proteomes" id="UP000180088">
    <property type="component" value="Unassembled WGS sequence"/>
</dbReference>
<feature type="compositionally biased region" description="Basic and acidic residues" evidence="1">
    <location>
        <begin position="80"/>
        <end position="100"/>
    </location>
</feature>
<feature type="region of interest" description="Disordered" evidence="1">
    <location>
        <begin position="75"/>
        <end position="100"/>
    </location>
</feature>
<evidence type="ECO:0000256" key="1">
    <source>
        <dbReference type="SAM" id="MobiDB-lite"/>
    </source>
</evidence>
<evidence type="ECO:0000313" key="3">
    <source>
        <dbReference type="Proteomes" id="UP000180088"/>
    </source>
</evidence>
<accession>A0A1S1X1N1</accession>
<dbReference type="AlphaFoldDB" id="A0A1S1X1N1"/>
<dbReference type="EMBL" id="MKCS01000001">
    <property type="protein sequence ID" value="OHX13300.1"/>
    <property type="molecule type" value="Genomic_DNA"/>
</dbReference>
<comment type="caution">
    <text evidence="2">The sequence shown here is derived from an EMBL/GenBank/DDBJ whole genome shotgun (WGS) entry which is preliminary data.</text>
</comment>
<evidence type="ECO:0000313" key="2">
    <source>
        <dbReference type="EMBL" id="OHX13300.1"/>
    </source>
</evidence>
<gene>
    <name evidence="2" type="ORF">BI347_07105</name>
</gene>
<name>A0A1S1X1N1_9NEIS</name>
<organism evidence="2 3">
    <name type="scientific">Chromobacterium sphagni</name>
    <dbReference type="NCBI Taxonomy" id="1903179"/>
    <lineage>
        <taxon>Bacteria</taxon>
        <taxon>Pseudomonadati</taxon>
        <taxon>Pseudomonadota</taxon>
        <taxon>Betaproteobacteria</taxon>
        <taxon>Neisseriales</taxon>
        <taxon>Chromobacteriaceae</taxon>
        <taxon>Chromobacterium</taxon>
    </lineage>
</organism>
<dbReference type="STRING" id="1903179.BI347_07105"/>
<sequence>MRPLPPRMMGSRVDFVRRIPARGLRRVDFMSIVMPNIFTNALGMTLCFLGLILAHPSGGIDRSWRRENKKIAILRTPGDQSRRGDGAAAARRGDGFQETD</sequence>
<protein>
    <submittedName>
        <fullName evidence="2">Uncharacterized protein</fullName>
    </submittedName>
</protein>
<proteinExistence type="predicted"/>